<evidence type="ECO:0000256" key="8">
    <source>
        <dbReference type="ARBA" id="ARBA00022840"/>
    </source>
</evidence>
<evidence type="ECO:0000313" key="14">
    <source>
        <dbReference type="EMBL" id="MBT0663867.1"/>
    </source>
</evidence>
<reference evidence="14 15" key="1">
    <citation type="submission" date="2021-05" db="EMBL/GenBank/DDBJ databases">
        <title>The draft genome of Geobacter pelophilus DSM 12255.</title>
        <authorList>
            <person name="Xu Z."/>
            <person name="Masuda Y."/>
            <person name="Itoh H."/>
            <person name="Senoo K."/>
        </authorList>
    </citation>
    <scope>NUCLEOTIDE SEQUENCE [LARGE SCALE GENOMIC DNA]</scope>
    <source>
        <strain evidence="14 15">DSM 12255</strain>
    </source>
</reference>
<evidence type="ECO:0000256" key="5">
    <source>
        <dbReference type="ARBA" id="ARBA00022679"/>
    </source>
</evidence>
<dbReference type="InterPro" id="IPR000550">
    <property type="entry name" value="Hppk"/>
</dbReference>
<dbReference type="GO" id="GO:0003848">
    <property type="term" value="F:2-amino-4-hydroxy-6-hydroxymethyldihydropteridine diphosphokinase activity"/>
    <property type="evidence" value="ECO:0007669"/>
    <property type="project" value="UniProtKB-EC"/>
</dbReference>
<dbReference type="PROSITE" id="PS00794">
    <property type="entry name" value="HPPK"/>
    <property type="match status" value="1"/>
</dbReference>
<dbReference type="GO" id="GO:0005524">
    <property type="term" value="F:ATP binding"/>
    <property type="evidence" value="ECO:0007669"/>
    <property type="project" value="UniProtKB-KW"/>
</dbReference>
<sequence length="161" mass="17983">MIHTVYIALGSNIGDRELHLLRAVAELGKLPGSRITALSGFYETEPVGPPQDNFLNAALCLETPLEPAELLARLQWIESEVFGRTREERWGPRRMDLDILLFDDLVLDTPDLVIPHPRLHERRFALVPLQEIAPDAVHPGLCKKVGQLLRAAPDTGTVKKI</sequence>
<evidence type="ECO:0000256" key="1">
    <source>
        <dbReference type="ARBA" id="ARBA00005051"/>
    </source>
</evidence>
<dbReference type="NCBIfam" id="TIGR01498">
    <property type="entry name" value="folK"/>
    <property type="match status" value="1"/>
</dbReference>
<evidence type="ECO:0000256" key="7">
    <source>
        <dbReference type="ARBA" id="ARBA00022777"/>
    </source>
</evidence>
<evidence type="ECO:0000256" key="6">
    <source>
        <dbReference type="ARBA" id="ARBA00022741"/>
    </source>
</evidence>
<keyword evidence="5 14" id="KW-0808">Transferase</keyword>
<keyword evidence="7" id="KW-0418">Kinase</keyword>
<comment type="caution">
    <text evidence="14">The sequence shown here is derived from an EMBL/GenBank/DDBJ whole genome shotgun (WGS) entry which is preliminary data.</text>
</comment>
<dbReference type="CDD" id="cd00483">
    <property type="entry name" value="HPPK"/>
    <property type="match status" value="1"/>
</dbReference>
<name>A0AAW4L2V9_9BACT</name>
<dbReference type="EC" id="2.7.6.3" evidence="3"/>
<evidence type="ECO:0000256" key="4">
    <source>
        <dbReference type="ARBA" id="ARBA00016218"/>
    </source>
</evidence>
<organism evidence="14 15">
    <name type="scientific">Geoanaerobacter pelophilus</name>
    <dbReference type="NCBI Taxonomy" id="60036"/>
    <lineage>
        <taxon>Bacteria</taxon>
        <taxon>Pseudomonadati</taxon>
        <taxon>Thermodesulfobacteriota</taxon>
        <taxon>Desulfuromonadia</taxon>
        <taxon>Geobacterales</taxon>
        <taxon>Geobacteraceae</taxon>
        <taxon>Geoanaerobacter</taxon>
    </lineage>
</organism>
<dbReference type="SUPFAM" id="SSF55083">
    <property type="entry name" value="6-hydroxymethyl-7,8-dihydropterin pyrophosphokinase, HPPK"/>
    <property type="match status" value="1"/>
</dbReference>
<dbReference type="AlphaFoldDB" id="A0AAW4L2V9"/>
<dbReference type="Proteomes" id="UP000811899">
    <property type="component" value="Unassembled WGS sequence"/>
</dbReference>
<evidence type="ECO:0000256" key="11">
    <source>
        <dbReference type="ARBA" id="ARBA00029766"/>
    </source>
</evidence>
<dbReference type="PANTHER" id="PTHR43071">
    <property type="entry name" value="2-AMINO-4-HYDROXY-6-HYDROXYMETHYLDIHYDROPTERIDINE PYROPHOSPHOKINASE"/>
    <property type="match status" value="1"/>
</dbReference>
<proteinExistence type="inferred from homology"/>
<comment type="pathway">
    <text evidence="1">Cofactor biosynthesis; tetrahydrofolate biosynthesis; 2-amino-4-hydroxy-6-hydroxymethyl-7,8-dihydropteridine diphosphate from 7,8-dihydroneopterin triphosphate: step 4/4.</text>
</comment>
<evidence type="ECO:0000256" key="12">
    <source>
        <dbReference type="ARBA" id="ARBA00033413"/>
    </source>
</evidence>
<protein>
    <recommendedName>
        <fullName evidence="4">2-amino-4-hydroxy-6-hydroxymethyldihydropteridine pyrophosphokinase</fullName>
        <ecNumber evidence="3">2.7.6.3</ecNumber>
    </recommendedName>
    <alternativeName>
        <fullName evidence="11">6-hydroxymethyl-7,8-dihydropterin pyrophosphokinase</fullName>
    </alternativeName>
    <alternativeName>
        <fullName evidence="12">7,8-dihydro-6-hydroxymethylpterin-pyrophosphokinase</fullName>
    </alternativeName>
</protein>
<evidence type="ECO:0000259" key="13">
    <source>
        <dbReference type="PROSITE" id="PS00794"/>
    </source>
</evidence>
<keyword evidence="15" id="KW-1185">Reference proteome</keyword>
<dbReference type="PANTHER" id="PTHR43071:SF1">
    <property type="entry name" value="2-AMINO-4-HYDROXY-6-HYDROXYMETHYLDIHYDROPTERIDINE PYROPHOSPHOKINASE"/>
    <property type="match status" value="1"/>
</dbReference>
<dbReference type="InterPro" id="IPR035907">
    <property type="entry name" value="Hppk_sf"/>
</dbReference>
<evidence type="ECO:0000256" key="2">
    <source>
        <dbReference type="ARBA" id="ARBA00005810"/>
    </source>
</evidence>
<evidence type="ECO:0000256" key="9">
    <source>
        <dbReference type="ARBA" id="ARBA00022909"/>
    </source>
</evidence>
<comment type="similarity">
    <text evidence="2">Belongs to the HPPK family.</text>
</comment>
<evidence type="ECO:0000313" key="15">
    <source>
        <dbReference type="Proteomes" id="UP000811899"/>
    </source>
</evidence>
<gene>
    <name evidence="14" type="primary">folK</name>
    <name evidence="14" type="ORF">KI809_06085</name>
</gene>
<evidence type="ECO:0000256" key="3">
    <source>
        <dbReference type="ARBA" id="ARBA00013253"/>
    </source>
</evidence>
<dbReference type="Gene3D" id="3.30.70.560">
    <property type="entry name" value="7,8-Dihydro-6-hydroxymethylpterin-pyrophosphokinase HPPK"/>
    <property type="match status" value="1"/>
</dbReference>
<keyword evidence="9" id="KW-0289">Folate biosynthesis</keyword>
<keyword evidence="8" id="KW-0067">ATP-binding</keyword>
<dbReference type="Pfam" id="PF01288">
    <property type="entry name" value="HPPK"/>
    <property type="match status" value="1"/>
</dbReference>
<dbReference type="RefSeq" id="WP_214170648.1">
    <property type="nucleotide sequence ID" value="NZ_JAHCVJ010000002.1"/>
</dbReference>
<keyword evidence="6" id="KW-0547">Nucleotide-binding</keyword>
<feature type="domain" description="7,8-dihydro-6-hydroxymethylpterin-pyrophosphokinase" evidence="13">
    <location>
        <begin position="89"/>
        <end position="100"/>
    </location>
</feature>
<accession>A0AAW4L2V9</accession>
<dbReference type="GO" id="GO:0046656">
    <property type="term" value="P:folic acid biosynthetic process"/>
    <property type="evidence" value="ECO:0007669"/>
    <property type="project" value="UniProtKB-KW"/>
</dbReference>
<dbReference type="EMBL" id="JAHCVJ010000002">
    <property type="protein sequence ID" value="MBT0663867.1"/>
    <property type="molecule type" value="Genomic_DNA"/>
</dbReference>
<dbReference type="GO" id="GO:0016301">
    <property type="term" value="F:kinase activity"/>
    <property type="evidence" value="ECO:0007669"/>
    <property type="project" value="UniProtKB-KW"/>
</dbReference>
<comment type="function">
    <text evidence="10">Catalyzes the transfer of pyrophosphate from adenosine triphosphate (ATP) to 6-hydroxymethyl-7,8-dihydropterin, an enzymatic step in folate biosynthesis pathway.</text>
</comment>
<evidence type="ECO:0000256" key="10">
    <source>
        <dbReference type="ARBA" id="ARBA00029409"/>
    </source>
</evidence>